<reference evidence="1 2" key="1">
    <citation type="submission" date="2018-10" db="EMBL/GenBank/DDBJ databases">
        <title>Genome-centric metagenomics revealed C2 chemical producing, CO utilizing Clostridium with novel acetogenic gene cluster.</title>
        <authorList>
            <person name="Kang H."/>
            <person name="Park B."/>
            <person name="Choi I.G."/>
            <person name="Chang I.S."/>
        </authorList>
    </citation>
    <scope>NUCLEOTIDE SEQUENCE [LARGE SCALE GENOMIC DNA]</scope>
    <source>
        <strain evidence="1 2">H21-9</strain>
    </source>
</reference>
<proteinExistence type="predicted"/>
<dbReference type="AlphaFoldDB" id="A0A3M0SJ20"/>
<dbReference type="EMBL" id="RFAQ01000053">
    <property type="protein sequence ID" value="RMC97790.1"/>
    <property type="molecule type" value="Genomic_DNA"/>
</dbReference>
<gene>
    <name evidence="1" type="ORF">D9O40_14260</name>
</gene>
<evidence type="ECO:0000313" key="1">
    <source>
        <dbReference type="EMBL" id="RMC97790.1"/>
    </source>
</evidence>
<protein>
    <submittedName>
        <fullName evidence="1">SEC-C domain-containing protein</fullName>
    </submittedName>
</protein>
<dbReference type="RefSeq" id="WP_122059802.1">
    <property type="nucleotide sequence ID" value="NZ_RFAQ01000053.1"/>
</dbReference>
<sequence>MPKIQLDLYETKEFFRKHGIDPYEKCPCGSGKKYKWCCKQNTTPCKSSNDIKRVYHNIKNEIWNRRNWKTMTCHWGKCCNDTQRCHSIQNNRFLSQICGIRKEVYHFIPKGTLGDERIELQEEPISLASTFNGFCNIHDKELFSIIEGSNDILYSIQQMYALVYRNFYYMLLKKEISQSIIFKKSIRSTPRYYQKEYKPRNSQDAQIALEMLLDLRKNQVMHDELLDIVSDIESNYDENRHTWDIINNCMIFSIVRTLKVTNANFCFQTVREYLLKSEVVAQQNTATIDDYQIKRYDHISTIVLPNVLNNEINVFFAISNRHKMGSPQDFIIHVNSCSDEEIIDILNNIIIDAYEELYISKNKMYDMVSPKLKKQVSDILLKQTFYNNVPLLLDDIYKSPKVKVLQLRD</sequence>
<dbReference type="Proteomes" id="UP000277999">
    <property type="component" value="Unassembled WGS sequence"/>
</dbReference>
<comment type="caution">
    <text evidence="1">The sequence shown here is derived from an EMBL/GenBank/DDBJ whole genome shotgun (WGS) entry which is preliminary data.</text>
</comment>
<organism evidence="1 2">
    <name type="scientific">Clostridium autoethanogenum</name>
    <dbReference type="NCBI Taxonomy" id="84023"/>
    <lineage>
        <taxon>Bacteria</taxon>
        <taxon>Bacillati</taxon>
        <taxon>Bacillota</taxon>
        <taxon>Clostridia</taxon>
        <taxon>Eubacteriales</taxon>
        <taxon>Clostridiaceae</taxon>
        <taxon>Clostridium</taxon>
    </lineage>
</organism>
<evidence type="ECO:0000313" key="2">
    <source>
        <dbReference type="Proteomes" id="UP000277999"/>
    </source>
</evidence>
<name>A0A3M0SJ20_9CLOT</name>
<accession>A0A3M0SJ20</accession>